<evidence type="ECO:0000313" key="5">
    <source>
        <dbReference type="Proteomes" id="UP000185891"/>
    </source>
</evidence>
<dbReference type="Gene3D" id="2.60.40.790">
    <property type="match status" value="1"/>
</dbReference>
<evidence type="ECO:0000259" key="3">
    <source>
        <dbReference type="PROSITE" id="PS01031"/>
    </source>
</evidence>
<dbReference type="InterPro" id="IPR002068">
    <property type="entry name" value="A-crystallin/Hsp20_dom"/>
</dbReference>
<evidence type="ECO:0000256" key="2">
    <source>
        <dbReference type="RuleBase" id="RU003616"/>
    </source>
</evidence>
<gene>
    <name evidence="4" type="ORF">A3E89_01280</name>
</gene>
<feature type="domain" description="SHSP" evidence="3">
    <location>
        <begin position="50"/>
        <end position="162"/>
    </location>
</feature>
<dbReference type="AlphaFoldDB" id="A0A1F5ENU5"/>
<dbReference type="EMBL" id="MFAA01000017">
    <property type="protein sequence ID" value="OGD69045.1"/>
    <property type="molecule type" value="Genomic_DNA"/>
</dbReference>
<evidence type="ECO:0000313" key="4">
    <source>
        <dbReference type="EMBL" id="OGD69045.1"/>
    </source>
</evidence>
<dbReference type="InterPro" id="IPR008978">
    <property type="entry name" value="HSP20-like_chaperone"/>
</dbReference>
<dbReference type="CDD" id="cd06464">
    <property type="entry name" value="ACD_sHsps-like"/>
    <property type="match status" value="1"/>
</dbReference>
<dbReference type="Pfam" id="PF00011">
    <property type="entry name" value="HSP20"/>
    <property type="match status" value="1"/>
</dbReference>
<comment type="similarity">
    <text evidence="1 2">Belongs to the small heat shock protein (HSP20) family.</text>
</comment>
<comment type="caution">
    <text evidence="4">The sequence shown here is derived from an EMBL/GenBank/DDBJ whole genome shotgun (WGS) entry which is preliminary data.</text>
</comment>
<dbReference type="InterPro" id="IPR031107">
    <property type="entry name" value="Small_HSP"/>
</dbReference>
<dbReference type="PROSITE" id="PS01031">
    <property type="entry name" value="SHSP"/>
    <property type="match status" value="1"/>
</dbReference>
<dbReference type="PANTHER" id="PTHR11527">
    <property type="entry name" value="HEAT-SHOCK PROTEIN 20 FAMILY MEMBER"/>
    <property type="match status" value="1"/>
</dbReference>
<dbReference type="SUPFAM" id="SSF49764">
    <property type="entry name" value="HSP20-like chaperones"/>
    <property type="match status" value="1"/>
</dbReference>
<dbReference type="Proteomes" id="UP000185891">
    <property type="component" value="Unassembled WGS sequence"/>
</dbReference>
<reference evidence="4 5" key="1">
    <citation type="journal article" date="2016" name="Nat. Commun.">
        <title>Thousands of microbial genomes shed light on interconnected biogeochemical processes in an aquifer system.</title>
        <authorList>
            <person name="Anantharaman K."/>
            <person name="Brown C.T."/>
            <person name="Hug L.A."/>
            <person name="Sharon I."/>
            <person name="Castelle C.J."/>
            <person name="Probst A.J."/>
            <person name="Thomas B.C."/>
            <person name="Singh A."/>
            <person name="Wilkins M.J."/>
            <person name="Karaoz U."/>
            <person name="Brodie E.L."/>
            <person name="Williams K.H."/>
            <person name="Hubbard S.S."/>
            <person name="Banfield J.F."/>
        </authorList>
    </citation>
    <scope>NUCLEOTIDE SEQUENCE [LARGE SCALE GENOMIC DNA]</scope>
</reference>
<name>A0A1F5ENU5_9BACT</name>
<accession>A0A1F5ENU5</accession>
<proteinExistence type="inferred from homology"/>
<sequence>MKSFFEKLTGSVDIDDLNEPINKEMGKDKKLKITRDENEDFNSEKNWMEEENEEGELTIDMYQDSDNVVIKTMIAGVKPEDLDIDIARDMVTVRGKREESRVIEEEDYFAKELYWGSFSRTITLPSEINIDEAEAEEKHGLLTIKLPKTDKGRKTKLKVKSK</sequence>
<protein>
    <recommendedName>
        <fullName evidence="3">SHSP domain-containing protein</fullName>
    </recommendedName>
</protein>
<evidence type="ECO:0000256" key="1">
    <source>
        <dbReference type="PROSITE-ProRule" id="PRU00285"/>
    </source>
</evidence>
<organism evidence="4 5">
    <name type="scientific">Candidatus Campbellbacteria bacterium RIFCSPHIGHO2_12_FULL_35_10</name>
    <dbReference type="NCBI Taxonomy" id="1797578"/>
    <lineage>
        <taxon>Bacteria</taxon>
        <taxon>Candidatus Campbelliibacteriota</taxon>
    </lineage>
</organism>